<evidence type="ECO:0008006" key="4">
    <source>
        <dbReference type="Google" id="ProtNLM"/>
    </source>
</evidence>
<gene>
    <name evidence="2" type="ORF">BZM27_06200</name>
</gene>
<comment type="caution">
    <text evidence="2">The sequence shown here is derived from an EMBL/GenBank/DDBJ whole genome shotgun (WGS) entry which is preliminary data.</text>
</comment>
<dbReference type="PROSITE" id="PS51257">
    <property type="entry name" value="PROKAR_LIPOPROTEIN"/>
    <property type="match status" value="1"/>
</dbReference>
<dbReference type="EMBL" id="MWML01000013">
    <property type="protein sequence ID" value="TCG09389.1"/>
    <property type="molecule type" value="Genomic_DNA"/>
</dbReference>
<dbReference type="Proteomes" id="UP000294200">
    <property type="component" value="Unassembled WGS sequence"/>
</dbReference>
<evidence type="ECO:0000313" key="2">
    <source>
        <dbReference type="EMBL" id="TCG09389.1"/>
    </source>
</evidence>
<evidence type="ECO:0000313" key="3">
    <source>
        <dbReference type="Proteomes" id="UP000294200"/>
    </source>
</evidence>
<feature type="chain" id="PRO_5020807641" description="Phage lipoprotein" evidence="1">
    <location>
        <begin position="18"/>
        <end position="142"/>
    </location>
</feature>
<accession>A0A4R0XPP1</accession>
<evidence type="ECO:0000256" key="1">
    <source>
        <dbReference type="SAM" id="SignalP"/>
    </source>
</evidence>
<reference evidence="2 3" key="1">
    <citation type="submission" date="2017-02" db="EMBL/GenBank/DDBJ databases">
        <title>Paraburkholderia sophoroidis sp. nov. and Paraburkholderia steynii sp. nov. rhizobial symbionts of the fynbos legume Hypocalyptus sophoroides.</title>
        <authorList>
            <person name="Steenkamp E.T."/>
            <person name="Beukes C.W."/>
            <person name="Van Zyl E."/>
            <person name="Avontuur J."/>
            <person name="Chan W.Y."/>
            <person name="Hassen A."/>
            <person name="Palmer M."/>
            <person name="Mthombeni L."/>
            <person name="Phalane F."/>
            <person name="Sereme K."/>
            <person name="Venter S.N."/>
        </authorList>
    </citation>
    <scope>NUCLEOTIDE SEQUENCE [LARGE SCALE GENOMIC DNA]</scope>
    <source>
        <strain evidence="2 3">HC1.1ba</strain>
    </source>
</reference>
<name>A0A4R0XPP1_9BURK</name>
<feature type="signal peptide" evidence="1">
    <location>
        <begin position="1"/>
        <end position="17"/>
    </location>
</feature>
<keyword evidence="3" id="KW-1185">Reference proteome</keyword>
<keyword evidence="1" id="KW-0732">Signal</keyword>
<protein>
    <recommendedName>
        <fullName evidence="4">Phage lipoprotein</fullName>
    </recommendedName>
</protein>
<dbReference type="AlphaFoldDB" id="A0A4R0XPP1"/>
<proteinExistence type="predicted"/>
<sequence length="142" mass="14110">MKALFIAAAAAGFAMLAGCVSPSTQTLTPAQVATIVCPSVKSELQTLELAGVFTGGAADTLAKQVTPDVDAVCDVGATITDAKLQTLSNAAFPVVLAVVKNSSLSDQDKAKAYLAIGGFQAVINTNIALAQASASAPVAASQ</sequence>
<organism evidence="2 3">
    <name type="scientific">Paraburkholderia steynii</name>
    <dbReference type="NCBI Taxonomy" id="1245441"/>
    <lineage>
        <taxon>Bacteria</taxon>
        <taxon>Pseudomonadati</taxon>
        <taxon>Pseudomonadota</taxon>
        <taxon>Betaproteobacteria</taxon>
        <taxon>Burkholderiales</taxon>
        <taxon>Burkholderiaceae</taxon>
        <taxon>Paraburkholderia</taxon>
    </lineage>
</organism>